<proteinExistence type="predicted"/>
<evidence type="ECO:0000259" key="1">
    <source>
        <dbReference type="PROSITE" id="PS50987"/>
    </source>
</evidence>
<dbReference type="Gene3D" id="1.10.10.10">
    <property type="entry name" value="Winged helix-like DNA-binding domain superfamily/Winged helix DNA-binding domain"/>
    <property type="match status" value="1"/>
</dbReference>
<dbReference type="RefSeq" id="WP_125741424.1">
    <property type="nucleotide sequence ID" value="NZ_RCOR01000019.1"/>
</dbReference>
<dbReference type="GO" id="GO:0003700">
    <property type="term" value="F:DNA-binding transcription factor activity"/>
    <property type="evidence" value="ECO:0007669"/>
    <property type="project" value="InterPro"/>
</dbReference>
<name>A0A3R9PE21_9CREN</name>
<dbReference type="CDD" id="cd00090">
    <property type="entry name" value="HTH_ARSR"/>
    <property type="match status" value="1"/>
</dbReference>
<accession>A0A3R9PE21</accession>
<dbReference type="Pfam" id="PF01022">
    <property type="entry name" value="HTH_5"/>
    <property type="match status" value="1"/>
</dbReference>
<organism evidence="2 3">
    <name type="scientific">Candidatus Korarchaeum cryptofilum</name>
    <dbReference type="NCBI Taxonomy" id="498846"/>
    <lineage>
        <taxon>Archaea</taxon>
        <taxon>Thermoproteota</taxon>
        <taxon>Candidatus Korarchaeia</taxon>
        <taxon>Candidatus Korarchaeales</taxon>
        <taxon>Candidatus Korarchaeaceae</taxon>
        <taxon>Candidatus Korarchaeum</taxon>
    </lineage>
</organism>
<comment type="caution">
    <text evidence="2">The sequence shown here is derived from an EMBL/GenBank/DDBJ whole genome shotgun (WGS) entry which is preliminary data.</text>
</comment>
<gene>
    <name evidence="2" type="ORF">D9Q81_03880</name>
</gene>
<dbReference type="InterPro" id="IPR036388">
    <property type="entry name" value="WH-like_DNA-bd_sf"/>
</dbReference>
<feature type="domain" description="HTH arsR-type" evidence="1">
    <location>
        <begin position="4"/>
        <end position="98"/>
    </location>
</feature>
<evidence type="ECO:0000313" key="3">
    <source>
        <dbReference type="Proteomes" id="UP000278149"/>
    </source>
</evidence>
<dbReference type="InterPro" id="IPR011991">
    <property type="entry name" value="ArsR-like_HTH"/>
</dbReference>
<dbReference type="EMBL" id="RCOR01000019">
    <property type="protein sequence ID" value="RSN69322.1"/>
    <property type="molecule type" value="Genomic_DNA"/>
</dbReference>
<dbReference type="InterPro" id="IPR036390">
    <property type="entry name" value="WH_DNA-bd_sf"/>
</dbReference>
<dbReference type="PANTHER" id="PTHR38600:SF1">
    <property type="entry name" value="TRANSCRIPTIONAL REGULATORY PROTEIN"/>
    <property type="match status" value="1"/>
</dbReference>
<dbReference type="SMART" id="SM00418">
    <property type="entry name" value="HTH_ARSR"/>
    <property type="match status" value="1"/>
</dbReference>
<dbReference type="SUPFAM" id="SSF46785">
    <property type="entry name" value="Winged helix' DNA-binding domain"/>
    <property type="match status" value="2"/>
</dbReference>
<dbReference type="AlphaFoldDB" id="A0A3R9PE21"/>
<dbReference type="PROSITE" id="PS50987">
    <property type="entry name" value="HTH_ARSR_2"/>
    <property type="match status" value="1"/>
</dbReference>
<dbReference type="PANTHER" id="PTHR38600">
    <property type="entry name" value="TRANSCRIPTIONAL REGULATORY PROTEIN"/>
    <property type="match status" value="1"/>
</dbReference>
<dbReference type="InterPro" id="IPR001845">
    <property type="entry name" value="HTH_ArsR_DNA-bd_dom"/>
</dbReference>
<reference evidence="2 3" key="1">
    <citation type="submission" date="2018-10" db="EMBL/GenBank/DDBJ databases">
        <title>Co-occurring genomic capacity for anaerobic methane metabolism and dissimilatory sulfite reduction discovered in the Korarchaeota.</title>
        <authorList>
            <person name="Mckay L.J."/>
            <person name="Dlakic M."/>
            <person name="Fields M.W."/>
            <person name="Delmont T.O."/>
            <person name="Eren A.M."/>
            <person name="Jay Z.J."/>
            <person name="Klingelsmith K.B."/>
            <person name="Rusch D.B."/>
            <person name="Inskeep W.P."/>
        </authorList>
    </citation>
    <scope>NUCLEOTIDE SEQUENCE [LARGE SCALE GENOMIC DNA]</scope>
    <source>
        <strain evidence="2 3">WS</strain>
    </source>
</reference>
<evidence type="ECO:0000313" key="2">
    <source>
        <dbReference type="EMBL" id="RSN69322.1"/>
    </source>
</evidence>
<protein>
    <submittedName>
        <fullName evidence="2">ArsR family transcriptional regulator</fullName>
    </submittedName>
</protein>
<dbReference type="Proteomes" id="UP000278149">
    <property type="component" value="Unassembled WGS sequence"/>
</dbReference>
<sequence length="228" mass="25575">MKLYERIKIYRAKKLIDALNSESKLKILRRLLESPASATDLANEFGLTLPAITLHLKDLEEAGLIKTVEVRRGKGRPAKLYTLTSKRISINIHLNELLGLPEEENLDSLAQEYVRRKIERGFSGISVSDIMETLLVDRATAAAISERLQSDPLPILEALGKRILESFKERTTVTELTKKLGSDRYWILRALRNLEEMGLVRVKEGVVLRGDESGGHDSLDDRDGEGVG</sequence>